<name>A0A3N2C7W7_9MICO</name>
<sequence length="191" mass="19815">MVHRGPLDDQIRAVTKRLADAHAMVDGSISAGALAQAARADAATRDAVSSVLTGVGIALAPVTLGASGTGSIATVALIEALSLAAQAGGEALWATEYAKASEIVRRNGDAQYIEAMRVLGCSAATLLGVDLPFPDTGKLTLAQHRAAVTDWYAHINEAAVEHPDPAQRMSPDSDLEDVLEDYVTRRWGAGS</sequence>
<evidence type="ECO:0000313" key="1">
    <source>
        <dbReference type="EMBL" id="ROR83530.1"/>
    </source>
</evidence>
<gene>
    <name evidence="1" type="ORF">EDD42_3642</name>
</gene>
<dbReference type="AlphaFoldDB" id="A0A3N2C7W7"/>
<dbReference type="RefSeq" id="WP_085511349.1">
    <property type="nucleotide sequence ID" value="NZ_FXAP01000002.1"/>
</dbReference>
<reference evidence="1 2" key="1">
    <citation type="submission" date="2018-11" db="EMBL/GenBank/DDBJ databases">
        <title>Sequencing the genomes of 1000 actinobacteria strains.</title>
        <authorList>
            <person name="Klenk H.-P."/>
        </authorList>
    </citation>
    <scope>NUCLEOTIDE SEQUENCE [LARGE SCALE GENOMIC DNA]</scope>
    <source>
        <strain evidence="1 2">DSM 14012</strain>
    </source>
</reference>
<protein>
    <submittedName>
        <fullName evidence="1">Uncharacterized protein</fullName>
    </submittedName>
</protein>
<keyword evidence="2" id="KW-1185">Reference proteome</keyword>
<evidence type="ECO:0000313" key="2">
    <source>
        <dbReference type="Proteomes" id="UP000266915"/>
    </source>
</evidence>
<dbReference type="Proteomes" id="UP000266915">
    <property type="component" value="Unassembled WGS sequence"/>
</dbReference>
<organism evidence="1 2">
    <name type="scientific">Plantibacter flavus</name>
    <dbReference type="NCBI Taxonomy" id="150123"/>
    <lineage>
        <taxon>Bacteria</taxon>
        <taxon>Bacillati</taxon>
        <taxon>Actinomycetota</taxon>
        <taxon>Actinomycetes</taxon>
        <taxon>Micrococcales</taxon>
        <taxon>Microbacteriaceae</taxon>
        <taxon>Plantibacter</taxon>
    </lineage>
</organism>
<accession>A0A3N2C7W7</accession>
<dbReference type="EMBL" id="RKHL01000001">
    <property type="protein sequence ID" value="ROR83530.1"/>
    <property type="molecule type" value="Genomic_DNA"/>
</dbReference>
<proteinExistence type="predicted"/>
<comment type="caution">
    <text evidence="1">The sequence shown here is derived from an EMBL/GenBank/DDBJ whole genome shotgun (WGS) entry which is preliminary data.</text>
</comment>